<dbReference type="InterPro" id="IPR010727">
    <property type="entry name" value="DUF1302"/>
</dbReference>
<evidence type="ECO:0000313" key="3">
    <source>
        <dbReference type="Proteomes" id="UP000265955"/>
    </source>
</evidence>
<keyword evidence="3" id="KW-1185">Reference proteome</keyword>
<accession>A0A3A3FZ27</accession>
<comment type="caution">
    <text evidence="2">The sequence shown here is derived from an EMBL/GenBank/DDBJ whole genome shotgun (WGS) entry which is preliminary data.</text>
</comment>
<keyword evidence="1" id="KW-0732">Signal</keyword>
<dbReference type="EMBL" id="QYUO01000003">
    <property type="protein sequence ID" value="RJF92349.1"/>
    <property type="molecule type" value="Genomic_DNA"/>
</dbReference>
<feature type="signal peptide" evidence="1">
    <location>
        <begin position="1"/>
        <end position="33"/>
    </location>
</feature>
<gene>
    <name evidence="2" type="ORF">D3871_27390</name>
</gene>
<name>A0A3A3FZ27_9BURK</name>
<evidence type="ECO:0000256" key="1">
    <source>
        <dbReference type="SAM" id="SignalP"/>
    </source>
</evidence>
<dbReference type="OrthoDB" id="8522166at2"/>
<dbReference type="RefSeq" id="WP_119772234.1">
    <property type="nucleotide sequence ID" value="NZ_QYUO01000003.1"/>
</dbReference>
<protein>
    <submittedName>
        <fullName evidence="2">DUF1302 family protein</fullName>
    </submittedName>
</protein>
<feature type="chain" id="PRO_5017353882" evidence="1">
    <location>
        <begin position="34"/>
        <end position="575"/>
    </location>
</feature>
<dbReference type="AlphaFoldDB" id="A0A3A3FZ27"/>
<dbReference type="Pfam" id="PF06980">
    <property type="entry name" value="DUF1302"/>
    <property type="match status" value="1"/>
</dbReference>
<evidence type="ECO:0000313" key="2">
    <source>
        <dbReference type="EMBL" id="RJF92349.1"/>
    </source>
</evidence>
<organism evidence="2 3">
    <name type="scientific">Noviherbaspirillum saxi</name>
    <dbReference type="NCBI Taxonomy" id="2320863"/>
    <lineage>
        <taxon>Bacteria</taxon>
        <taxon>Pseudomonadati</taxon>
        <taxon>Pseudomonadota</taxon>
        <taxon>Betaproteobacteria</taxon>
        <taxon>Burkholderiales</taxon>
        <taxon>Oxalobacteraceae</taxon>
        <taxon>Noviherbaspirillum</taxon>
    </lineage>
</organism>
<dbReference type="Proteomes" id="UP000265955">
    <property type="component" value="Unassembled WGS sequence"/>
</dbReference>
<proteinExistence type="predicted"/>
<reference evidence="3" key="1">
    <citation type="submission" date="2018-09" db="EMBL/GenBank/DDBJ databases">
        <authorList>
            <person name="Zhu H."/>
        </authorList>
    </citation>
    <scope>NUCLEOTIDE SEQUENCE [LARGE SCALE GENOMIC DNA]</scope>
    <source>
        <strain evidence="3">K1R23-30</strain>
    </source>
</reference>
<sequence>MQSDLPCGDIQVPRQAMWRMAILAMFLPASVQAFELNIADDHWKLNWDNTLTYNLGARVRDVNPLIGNNPAFHQAEHKFPNAGDVVTNRASVLTEFNAIYQGRMGVRLSASAWKDLAYDRDAATNPGTYAPGIPYSAIQAYPGGRYSSYTDRYYVQGAQLLDAFLFSNFEVAGKPTYLKLGQLTEYWGNAMFFPYQALSYSQGAIDGIKLASSPGTDVKELFIPRQQMSLTSQITPELALSAQYFLGFTRNRLPEGGTFRGPVDFLFQGPSSMFAGAVPDGTGSFFPFSIPAGGANVPPKRNNNFGVKLAWTPSSMNGAVSAQYRKFDEVQPWSPLFNFGPGGLPTDYHLAYNQGAELFGVSVDTTLGQVSTGLELSYRRNTALNSNGFNPAVPVQTEGAKGNTLNIVANALVPLSRTPLWDTGILAAELAVTHLRDVTSNEALYNGVGRAGCVGGKWDGCSTRNYVAFAFKIEPQWLQVFPGVDLSAPISDVIGVYGNSPSLEGGIYQGSHNFSVGLKALIRQKTSITLAYNGAYYRTNGVTTTPSGLPLYSGGNGGFGLNDRNWISLTAQTSF</sequence>